<proteinExistence type="predicted"/>
<dbReference type="Gene3D" id="3.10.110.10">
    <property type="entry name" value="Ubiquitin Conjugating Enzyme"/>
    <property type="match status" value="1"/>
</dbReference>
<evidence type="ECO:0000259" key="1">
    <source>
        <dbReference type="PROSITE" id="PS50127"/>
    </source>
</evidence>
<dbReference type="InterPro" id="IPR016135">
    <property type="entry name" value="UBQ-conjugating_enzyme/RWD"/>
</dbReference>
<reference evidence="3" key="1">
    <citation type="submission" date="2010-08" db="EMBL/GenBank/DDBJ databases">
        <authorList>
            <consortium name="Caenorhabditis japonica Sequencing Consortium"/>
            <person name="Wilson R.K."/>
        </authorList>
    </citation>
    <scope>NUCLEOTIDE SEQUENCE [LARGE SCALE GENOMIC DNA]</scope>
    <source>
        <strain evidence="3">DF5081</strain>
    </source>
</reference>
<organism evidence="2 3">
    <name type="scientific">Caenorhabditis japonica</name>
    <dbReference type="NCBI Taxonomy" id="281687"/>
    <lineage>
        <taxon>Eukaryota</taxon>
        <taxon>Metazoa</taxon>
        <taxon>Ecdysozoa</taxon>
        <taxon>Nematoda</taxon>
        <taxon>Chromadorea</taxon>
        <taxon>Rhabditida</taxon>
        <taxon>Rhabditina</taxon>
        <taxon>Rhabditomorpha</taxon>
        <taxon>Rhabditoidea</taxon>
        <taxon>Rhabditidae</taxon>
        <taxon>Peloderinae</taxon>
        <taxon>Caenorhabditis</taxon>
    </lineage>
</organism>
<evidence type="ECO:0000313" key="3">
    <source>
        <dbReference type="Proteomes" id="UP000005237"/>
    </source>
</evidence>
<dbReference type="Proteomes" id="UP000005237">
    <property type="component" value="Unassembled WGS sequence"/>
</dbReference>
<protein>
    <submittedName>
        <fullName evidence="2">UBC core domain-containing protein</fullName>
    </submittedName>
</protein>
<dbReference type="Pfam" id="PF00179">
    <property type="entry name" value="UQ_con"/>
    <property type="match status" value="1"/>
</dbReference>
<feature type="domain" description="UBC core" evidence="1">
    <location>
        <begin position="1"/>
        <end position="98"/>
    </location>
</feature>
<evidence type="ECO:0000313" key="2">
    <source>
        <dbReference type="EnsemblMetazoa" id="CJA37413b.1"/>
    </source>
</evidence>
<dbReference type="SUPFAM" id="SSF54495">
    <property type="entry name" value="UBC-like"/>
    <property type="match status" value="1"/>
</dbReference>
<dbReference type="PROSITE" id="PS50127">
    <property type="entry name" value="UBC_2"/>
    <property type="match status" value="1"/>
</dbReference>
<name>A0A8R1ISU5_CAEJA</name>
<dbReference type="AlphaFoldDB" id="A0A8R1ISU5"/>
<dbReference type="InterPro" id="IPR000608">
    <property type="entry name" value="UBC"/>
</dbReference>
<sequence>MEMKEMSSDPTIWDVVIEAPAGSIYEGSTFFVEILFNKAKPHFVPAVKFKTLMFHPSLGKNGDYDMRGLAPYWNIKSSMELLYRYLITDMRDLKEKMC</sequence>
<keyword evidence="3" id="KW-1185">Reference proteome</keyword>
<dbReference type="EnsemblMetazoa" id="CJA37413b.1">
    <property type="protein sequence ID" value="CJA37413b.1"/>
    <property type="gene ID" value="WBGene00213260"/>
</dbReference>
<dbReference type="CDD" id="cd00195">
    <property type="entry name" value="UBCc_UEV"/>
    <property type="match status" value="1"/>
</dbReference>
<accession>A0A8R1ISU5</accession>
<reference evidence="2" key="2">
    <citation type="submission" date="2022-06" db="UniProtKB">
        <authorList>
            <consortium name="EnsemblMetazoa"/>
        </authorList>
    </citation>
    <scope>IDENTIFICATION</scope>
    <source>
        <strain evidence="2">DF5081</strain>
    </source>
</reference>